<protein>
    <submittedName>
        <fullName evidence="3">ShKT domain-containing protein</fullName>
    </submittedName>
</protein>
<gene>
    <name evidence="1" type="ORF">ACOC_LOCUS9724</name>
</gene>
<proteinExistence type="predicted"/>
<organism evidence="3">
    <name type="scientific">Angiostrongylus costaricensis</name>
    <name type="common">Nematode worm</name>
    <dbReference type="NCBI Taxonomy" id="334426"/>
    <lineage>
        <taxon>Eukaryota</taxon>
        <taxon>Metazoa</taxon>
        <taxon>Ecdysozoa</taxon>
        <taxon>Nematoda</taxon>
        <taxon>Chromadorea</taxon>
        <taxon>Rhabditida</taxon>
        <taxon>Rhabditina</taxon>
        <taxon>Rhabditomorpha</taxon>
        <taxon>Strongyloidea</taxon>
        <taxon>Metastrongylidae</taxon>
        <taxon>Angiostrongylus</taxon>
    </lineage>
</organism>
<dbReference type="Proteomes" id="UP000267027">
    <property type="component" value="Unassembled WGS sequence"/>
</dbReference>
<sequence>MAAAPADLNCTELVGADSKARKYCEYSENAVNCNDKFSSATCLVIYTAAVKVGTSDERNAKCFQNAANQRDEEVVQVAVQTCPKTCGYCCITPAYNCKNKDAVIQLLLYEQNSEVKP</sequence>
<dbReference type="AlphaFoldDB" id="A0A0R3PUU6"/>
<evidence type="ECO:0000313" key="1">
    <source>
        <dbReference type="EMBL" id="VDM61309.1"/>
    </source>
</evidence>
<evidence type="ECO:0000313" key="2">
    <source>
        <dbReference type="Proteomes" id="UP000267027"/>
    </source>
</evidence>
<dbReference type="EMBL" id="UYYA01004341">
    <property type="protein sequence ID" value="VDM61309.1"/>
    <property type="molecule type" value="Genomic_DNA"/>
</dbReference>
<dbReference type="OrthoDB" id="5867083at2759"/>
<evidence type="ECO:0000313" key="3">
    <source>
        <dbReference type="WBParaSite" id="ACOC_0000972301-mRNA-1"/>
    </source>
</evidence>
<name>A0A0R3PUU6_ANGCS</name>
<keyword evidence="2" id="KW-1185">Reference proteome</keyword>
<dbReference type="WBParaSite" id="ACOC_0000972301-mRNA-1">
    <property type="protein sequence ID" value="ACOC_0000972301-mRNA-1"/>
    <property type="gene ID" value="ACOC_0000972301"/>
</dbReference>
<accession>A0A0R3PUU6</accession>
<reference evidence="3" key="1">
    <citation type="submission" date="2017-02" db="UniProtKB">
        <authorList>
            <consortium name="WormBaseParasite"/>
        </authorList>
    </citation>
    <scope>IDENTIFICATION</scope>
</reference>
<reference evidence="1 2" key="2">
    <citation type="submission" date="2018-11" db="EMBL/GenBank/DDBJ databases">
        <authorList>
            <consortium name="Pathogen Informatics"/>
        </authorList>
    </citation>
    <scope>NUCLEOTIDE SEQUENCE [LARGE SCALE GENOMIC DNA]</scope>
    <source>
        <strain evidence="1 2">Costa Rica</strain>
    </source>
</reference>